<protein>
    <submittedName>
        <fullName evidence="2">Uncharacterized protein</fullName>
    </submittedName>
</protein>
<keyword evidence="3" id="KW-1185">Reference proteome</keyword>
<dbReference type="Proteomes" id="UP001262889">
    <property type="component" value="Unassembled WGS sequence"/>
</dbReference>
<keyword evidence="1" id="KW-0472">Membrane</keyword>
<reference evidence="2 3" key="1">
    <citation type="submission" date="2023-09" db="EMBL/GenBank/DDBJ databases">
        <authorList>
            <person name="Rey-Velasco X."/>
        </authorList>
    </citation>
    <scope>NUCLEOTIDE SEQUENCE [LARGE SCALE GENOMIC DNA]</scope>
    <source>
        <strain evidence="2 3">F363</strain>
    </source>
</reference>
<feature type="transmembrane region" description="Helical" evidence="1">
    <location>
        <begin position="70"/>
        <end position="92"/>
    </location>
</feature>
<evidence type="ECO:0000313" key="2">
    <source>
        <dbReference type="EMBL" id="MDT0643315.1"/>
    </source>
</evidence>
<dbReference type="EMBL" id="JAVRHQ010000012">
    <property type="protein sequence ID" value="MDT0643315.1"/>
    <property type="molecule type" value="Genomic_DNA"/>
</dbReference>
<name>A0ABU3CB92_9FLAO</name>
<comment type="caution">
    <text evidence="2">The sequence shown here is derived from an EMBL/GenBank/DDBJ whole genome shotgun (WGS) entry which is preliminary data.</text>
</comment>
<sequence length="233" mass="27445">IFLLGFSVMLFLLFFWVKDFEPYLSIFPLYLGIFIVTLQLPDWRFLNPIKVILLLPGYIIISLKPILKSFGLIFLGFIAPSSLILFFLIFQGPEIIFGYDLTASLKIYIYLTFQFIFVMIYGERLIFLWNKKLSLDKPIEVRKAQFDLVLSIMNRERFRFLIYLSYFVFLIITASTTLNNTPLLEGYGLNTAVLQSFVTFLAFDRLLLNKNLFVFEPRLFIQKFSKVFKAMFN</sequence>
<proteinExistence type="predicted"/>
<feature type="transmembrane region" description="Helical" evidence="1">
    <location>
        <begin position="160"/>
        <end position="178"/>
    </location>
</feature>
<evidence type="ECO:0000256" key="1">
    <source>
        <dbReference type="SAM" id="Phobius"/>
    </source>
</evidence>
<organism evidence="2 3">
    <name type="scientific">Autumnicola tepida</name>
    <dbReference type="NCBI Taxonomy" id="3075595"/>
    <lineage>
        <taxon>Bacteria</taxon>
        <taxon>Pseudomonadati</taxon>
        <taxon>Bacteroidota</taxon>
        <taxon>Flavobacteriia</taxon>
        <taxon>Flavobacteriales</taxon>
        <taxon>Flavobacteriaceae</taxon>
        <taxon>Autumnicola</taxon>
    </lineage>
</organism>
<dbReference type="RefSeq" id="WP_311534936.1">
    <property type="nucleotide sequence ID" value="NZ_JAVRHQ010000012.1"/>
</dbReference>
<evidence type="ECO:0000313" key="3">
    <source>
        <dbReference type="Proteomes" id="UP001262889"/>
    </source>
</evidence>
<feature type="transmembrane region" description="Helical" evidence="1">
    <location>
        <begin position="107"/>
        <end position="127"/>
    </location>
</feature>
<feature type="non-terminal residue" evidence="2">
    <location>
        <position position="1"/>
    </location>
</feature>
<gene>
    <name evidence="2" type="ORF">RM553_10785</name>
</gene>
<keyword evidence="1" id="KW-0812">Transmembrane</keyword>
<feature type="transmembrane region" description="Helical" evidence="1">
    <location>
        <begin position="43"/>
        <end position="63"/>
    </location>
</feature>
<keyword evidence="1" id="KW-1133">Transmembrane helix</keyword>
<accession>A0ABU3CB92</accession>